<keyword evidence="8" id="KW-1185">Reference proteome</keyword>
<keyword evidence="2" id="KW-0057">Aromatic amino acid biosynthesis</keyword>
<dbReference type="Gene3D" id="3.40.190.10">
    <property type="entry name" value="Periplasmic binding protein-like II"/>
    <property type="match status" value="1"/>
</dbReference>
<dbReference type="GO" id="GO:0004664">
    <property type="term" value="F:prephenate dehydratase activity"/>
    <property type="evidence" value="ECO:0007669"/>
    <property type="project" value="InterPro"/>
</dbReference>
<evidence type="ECO:0000313" key="8">
    <source>
        <dbReference type="Proteomes" id="UP000607653"/>
    </source>
</evidence>
<comment type="pathway">
    <text evidence="5">Amino-acid biosynthesis.</text>
</comment>
<evidence type="ECO:0000256" key="4">
    <source>
        <dbReference type="ARBA" id="ARBA00023239"/>
    </source>
</evidence>
<name>A0A822YRC1_NELNU</name>
<proteinExistence type="predicted"/>
<evidence type="ECO:0000256" key="1">
    <source>
        <dbReference type="ARBA" id="ARBA00022605"/>
    </source>
</evidence>
<dbReference type="InterPro" id="IPR001086">
    <property type="entry name" value="Preph_deHydtase"/>
</dbReference>
<gene>
    <name evidence="7" type="ORF">HUJ06_005707</name>
</gene>
<evidence type="ECO:0000256" key="2">
    <source>
        <dbReference type="ARBA" id="ARBA00023141"/>
    </source>
</evidence>
<accession>A0A822YRC1</accession>
<dbReference type="PANTHER" id="PTHR21022:SF19">
    <property type="entry name" value="PREPHENATE DEHYDRATASE-RELATED"/>
    <property type="match status" value="1"/>
</dbReference>
<evidence type="ECO:0000313" key="7">
    <source>
        <dbReference type="EMBL" id="DAD35067.1"/>
    </source>
</evidence>
<protein>
    <recommendedName>
        <fullName evidence="6">Prephenate dehydratase domain-containing protein</fullName>
    </recommendedName>
</protein>
<dbReference type="AlphaFoldDB" id="A0A822YRC1"/>
<sequence>MGLNVVQEAVDDMAGVAEFVATNNLQDTTTIASARAAELYGLEVLADGVQDDSSNPIIPQMDRPFKTSIVFTHNKGTLMFLTKIESWPHRNCPIRLVDDANVGTTKHFEYMFYVDFETSMVEVRAHNALAEVQKHDA</sequence>
<dbReference type="GO" id="GO:0009094">
    <property type="term" value="P:L-phenylalanine biosynthetic process"/>
    <property type="evidence" value="ECO:0007669"/>
    <property type="project" value="UniProtKB-KW"/>
</dbReference>
<comment type="caution">
    <text evidence="7">The sequence shown here is derived from an EMBL/GenBank/DDBJ whole genome shotgun (WGS) entry which is preliminary data.</text>
</comment>
<dbReference type="PANTHER" id="PTHR21022">
    <property type="entry name" value="PREPHENATE DEHYDRATASE P PROTEIN"/>
    <property type="match status" value="1"/>
</dbReference>
<dbReference type="Gene3D" id="3.30.70.260">
    <property type="match status" value="1"/>
</dbReference>
<evidence type="ECO:0000256" key="5">
    <source>
        <dbReference type="ARBA" id="ARBA00029440"/>
    </source>
</evidence>
<reference evidence="7 8" key="1">
    <citation type="journal article" date="2020" name="Mol. Biol. Evol.">
        <title>Distinct Expression and Methylation Patterns for Genes with Different Fates following a Single Whole-Genome Duplication in Flowering Plants.</title>
        <authorList>
            <person name="Shi T."/>
            <person name="Rahmani R.S."/>
            <person name="Gugger P.F."/>
            <person name="Wang M."/>
            <person name="Li H."/>
            <person name="Zhang Y."/>
            <person name="Li Z."/>
            <person name="Wang Q."/>
            <person name="Van de Peer Y."/>
            <person name="Marchal K."/>
            <person name="Chen J."/>
        </authorList>
    </citation>
    <scope>NUCLEOTIDE SEQUENCE [LARGE SCALE GENOMIC DNA]</scope>
    <source>
        <tissue evidence="7">Leaf</tissue>
    </source>
</reference>
<evidence type="ECO:0000256" key="3">
    <source>
        <dbReference type="ARBA" id="ARBA00023222"/>
    </source>
</evidence>
<dbReference type="Proteomes" id="UP000607653">
    <property type="component" value="Unassembled WGS sequence"/>
</dbReference>
<dbReference type="Pfam" id="PF00800">
    <property type="entry name" value="PDT"/>
    <property type="match status" value="1"/>
</dbReference>
<dbReference type="EMBL" id="DUZY01000004">
    <property type="protein sequence ID" value="DAD35067.1"/>
    <property type="molecule type" value="Genomic_DNA"/>
</dbReference>
<organism evidence="7 8">
    <name type="scientific">Nelumbo nucifera</name>
    <name type="common">Sacred lotus</name>
    <dbReference type="NCBI Taxonomy" id="4432"/>
    <lineage>
        <taxon>Eukaryota</taxon>
        <taxon>Viridiplantae</taxon>
        <taxon>Streptophyta</taxon>
        <taxon>Embryophyta</taxon>
        <taxon>Tracheophyta</taxon>
        <taxon>Spermatophyta</taxon>
        <taxon>Magnoliopsida</taxon>
        <taxon>Proteales</taxon>
        <taxon>Nelumbonaceae</taxon>
        <taxon>Nelumbo</taxon>
    </lineage>
</organism>
<keyword evidence="4" id="KW-0456">Lyase</keyword>
<evidence type="ECO:0000259" key="6">
    <source>
        <dbReference type="Pfam" id="PF00800"/>
    </source>
</evidence>
<keyword evidence="3" id="KW-0584">Phenylalanine biosynthesis</keyword>
<keyword evidence="1" id="KW-0028">Amino-acid biosynthesis</keyword>
<feature type="domain" description="Prephenate dehydratase" evidence="6">
    <location>
        <begin position="5"/>
        <end position="55"/>
    </location>
</feature>